<keyword evidence="10 11" id="KW-0998">Cell outer membrane</keyword>
<dbReference type="Gene3D" id="2.60.40.1120">
    <property type="entry name" value="Carboxypeptidase-like, regulatory domain"/>
    <property type="match status" value="1"/>
</dbReference>
<evidence type="ECO:0000313" key="14">
    <source>
        <dbReference type="EMBL" id="RMB58561.1"/>
    </source>
</evidence>
<keyword evidence="9 11" id="KW-0472">Membrane</keyword>
<evidence type="ECO:0000256" key="10">
    <source>
        <dbReference type="ARBA" id="ARBA00023237"/>
    </source>
</evidence>
<dbReference type="Pfam" id="PF13715">
    <property type="entry name" value="CarbopepD_reg_2"/>
    <property type="match status" value="1"/>
</dbReference>
<evidence type="ECO:0000256" key="11">
    <source>
        <dbReference type="PROSITE-ProRule" id="PRU01360"/>
    </source>
</evidence>
<evidence type="ECO:0000256" key="1">
    <source>
        <dbReference type="ARBA" id="ARBA00004571"/>
    </source>
</evidence>
<gene>
    <name evidence="14" type="ORF">EAX61_09680</name>
</gene>
<dbReference type="Gene3D" id="2.170.130.10">
    <property type="entry name" value="TonB-dependent receptor, plug domain"/>
    <property type="match status" value="1"/>
</dbReference>
<dbReference type="EMBL" id="REFV01000008">
    <property type="protein sequence ID" value="RMB58561.1"/>
    <property type="molecule type" value="Genomic_DNA"/>
</dbReference>
<name>A0A3M0G0R5_9FLAO</name>
<dbReference type="RefSeq" id="WP_121917485.1">
    <property type="nucleotide sequence ID" value="NZ_REFV01000008.1"/>
</dbReference>
<accession>A0A3M0G0R5</accession>
<keyword evidence="8" id="KW-0406">Ion transport</keyword>
<evidence type="ECO:0000256" key="6">
    <source>
        <dbReference type="ARBA" id="ARBA00022729"/>
    </source>
</evidence>
<dbReference type="SUPFAM" id="SSF49464">
    <property type="entry name" value="Carboxypeptidase regulatory domain-like"/>
    <property type="match status" value="1"/>
</dbReference>
<comment type="caution">
    <text evidence="14">The sequence shown here is derived from an EMBL/GenBank/DDBJ whole genome shotgun (WGS) entry which is preliminary data.</text>
</comment>
<dbReference type="GO" id="GO:0015344">
    <property type="term" value="F:siderophore uptake transmembrane transporter activity"/>
    <property type="evidence" value="ECO:0007669"/>
    <property type="project" value="TreeGrafter"/>
</dbReference>
<keyword evidence="2 11" id="KW-0813">Transport</keyword>
<dbReference type="NCBIfam" id="TIGR04057">
    <property type="entry name" value="SusC_RagA_signa"/>
    <property type="match status" value="1"/>
</dbReference>
<evidence type="ECO:0000256" key="8">
    <source>
        <dbReference type="ARBA" id="ARBA00023065"/>
    </source>
</evidence>
<dbReference type="Proteomes" id="UP000281985">
    <property type="component" value="Unassembled WGS sequence"/>
</dbReference>
<dbReference type="InterPro" id="IPR023997">
    <property type="entry name" value="TonB-dep_OMP_SusC/RagA_CS"/>
</dbReference>
<keyword evidence="6 12" id="KW-0732">Signal</keyword>
<sequence length="1040" mass="111488">MKKVLLKSMLLLVATLFAGISYAQTVTGTVTEENGPLPGANVVVKGTSNGATTDFDGNYTLNEVPSDAVLVFSYVGYASQEVAVAGRSVVNVAMASDNALDEVILIGYGSTTIKDATGSVTAVTSEDFNQGVISSPEQLIAGKSAGVQITETSGSPGAGINIRIRGASSVRGGNDPLFVVDGIPLSGGGAPAPGGLGVGGGDARNPLSFLNPNDIENISILKDASATAIYGARAANGVVIIQTKKGKGRKGVFELNTSVSSAFARKKYDLLDRENFLDAIEKFGGDREAADFGFDNDFQDEVLRNAFSRRTDLAYSKGFETGNVRIGGSYSNQFGIIENSGQERITGRLNATKRFFDDKLTIDFTGAISRVNDQAPPLAATAGFNGDLLGSAIIANPTWPVDSTFNPQGGARNPLNLLDNYDARSNSERYLANIAGTFDITEELSARAAFGYDENDTQTTAIYTSDVFGFQGISGDGRGQIARFKEINKLLEGTLNYKKEFGNVNLDLLAGYSYQQFNRQGFNGEGWGFQNSNLNNMRDALFNAYDELERAAGSSAQIYGYDGNIAVSQTLNTETEQVEQTDITNSFDRPVRSFFADEFSNADEIQSFFFRANASILDKYLITATVRRDGSSVFGPNEKYGNFPSGAIAWKISEEDFVGENVSTLKLRIGAGVVGNSQGLGFARFLQLNTIGGPSINNDGDLLLGALTSQGAFNPNLKWENTVDYNLGLDFGFNNDRLNGTFNVYRKETNDLLFETQSAFPGSGPRVFQNLSQFTVINQGVEFAINYDFVQTEDVTFSANFNIAYNDNVVEGAPGDINTGEIRGQGLTGAFSQRLSSGQPLFSWFMPVFEGFDDDGFPIYEDVDGDGLGDAALDKKFVGENALPDVTGGLSLNLRYKRWNVGTYFVGQFGFSVYNATANAFFTAGNPTSGRNTNFDVLNSPESGGSSADVSTRFLEKGDFVRLQNATVGYDWPLSGDGFIDSLRLSATAQNLFLITGYSGLDPEITSNTGDLGSGVPTQGIDYSSFPRPTTITLGVNARF</sequence>
<reference evidence="14 15" key="1">
    <citation type="submission" date="2018-10" db="EMBL/GenBank/DDBJ databases">
        <title>Dokdonia luteus sp. nov., isolated from sea water.</title>
        <authorList>
            <person name="Zhou L.Y."/>
            <person name="Du Z.J."/>
        </authorList>
    </citation>
    <scope>NUCLEOTIDE SEQUENCE [LARGE SCALE GENOMIC DNA]</scope>
    <source>
        <strain evidence="14 15">SH27</strain>
    </source>
</reference>
<evidence type="ECO:0000256" key="4">
    <source>
        <dbReference type="ARBA" id="ARBA00022496"/>
    </source>
</evidence>
<feature type="domain" description="TonB-dependent receptor plug" evidence="13">
    <location>
        <begin position="113"/>
        <end position="238"/>
    </location>
</feature>
<dbReference type="PROSITE" id="PS52016">
    <property type="entry name" value="TONB_DEPENDENT_REC_3"/>
    <property type="match status" value="1"/>
</dbReference>
<evidence type="ECO:0000256" key="3">
    <source>
        <dbReference type="ARBA" id="ARBA00022452"/>
    </source>
</evidence>
<dbReference type="InterPro" id="IPR012910">
    <property type="entry name" value="Plug_dom"/>
</dbReference>
<keyword evidence="3 11" id="KW-1134">Transmembrane beta strand</keyword>
<dbReference type="InterPro" id="IPR008969">
    <property type="entry name" value="CarboxyPept-like_regulatory"/>
</dbReference>
<dbReference type="PANTHER" id="PTHR32552:SF68">
    <property type="entry name" value="FERRICHROME OUTER MEMBRANE TRANSPORTER_PHAGE RECEPTOR"/>
    <property type="match status" value="1"/>
</dbReference>
<protein>
    <submittedName>
        <fullName evidence="14">SusC/RagA family TonB-linked outer membrane protein</fullName>
    </submittedName>
</protein>
<dbReference type="AlphaFoldDB" id="A0A3M0G0R5"/>
<evidence type="ECO:0000256" key="5">
    <source>
        <dbReference type="ARBA" id="ARBA00022692"/>
    </source>
</evidence>
<keyword evidence="15" id="KW-1185">Reference proteome</keyword>
<comment type="similarity">
    <text evidence="11">Belongs to the TonB-dependent receptor family.</text>
</comment>
<dbReference type="SUPFAM" id="SSF56935">
    <property type="entry name" value="Porins"/>
    <property type="match status" value="1"/>
</dbReference>
<evidence type="ECO:0000256" key="12">
    <source>
        <dbReference type="SAM" id="SignalP"/>
    </source>
</evidence>
<dbReference type="Gene3D" id="2.40.170.20">
    <property type="entry name" value="TonB-dependent receptor, beta-barrel domain"/>
    <property type="match status" value="1"/>
</dbReference>
<dbReference type="InterPro" id="IPR023996">
    <property type="entry name" value="TonB-dep_OMP_SusC/RagA"/>
</dbReference>
<keyword evidence="5 11" id="KW-0812">Transmembrane</keyword>
<feature type="signal peptide" evidence="12">
    <location>
        <begin position="1"/>
        <end position="23"/>
    </location>
</feature>
<evidence type="ECO:0000256" key="9">
    <source>
        <dbReference type="ARBA" id="ARBA00023136"/>
    </source>
</evidence>
<dbReference type="OrthoDB" id="9768177at2"/>
<evidence type="ECO:0000259" key="13">
    <source>
        <dbReference type="Pfam" id="PF07715"/>
    </source>
</evidence>
<feature type="chain" id="PRO_5018063004" evidence="12">
    <location>
        <begin position="24"/>
        <end position="1040"/>
    </location>
</feature>
<dbReference type="InterPro" id="IPR037066">
    <property type="entry name" value="Plug_dom_sf"/>
</dbReference>
<proteinExistence type="inferred from homology"/>
<dbReference type="Pfam" id="PF07715">
    <property type="entry name" value="Plug"/>
    <property type="match status" value="1"/>
</dbReference>
<keyword evidence="4" id="KW-0410">Iron transport</keyword>
<dbReference type="InterPro" id="IPR036942">
    <property type="entry name" value="Beta-barrel_TonB_sf"/>
</dbReference>
<organism evidence="14 15">
    <name type="scientific">Dokdonia sinensis</name>
    <dbReference type="NCBI Taxonomy" id="2479847"/>
    <lineage>
        <taxon>Bacteria</taxon>
        <taxon>Pseudomonadati</taxon>
        <taxon>Bacteroidota</taxon>
        <taxon>Flavobacteriia</taxon>
        <taxon>Flavobacteriales</taxon>
        <taxon>Flavobacteriaceae</taxon>
        <taxon>Dokdonia</taxon>
    </lineage>
</organism>
<evidence type="ECO:0000256" key="7">
    <source>
        <dbReference type="ARBA" id="ARBA00023004"/>
    </source>
</evidence>
<evidence type="ECO:0000256" key="2">
    <source>
        <dbReference type="ARBA" id="ARBA00022448"/>
    </source>
</evidence>
<dbReference type="FunFam" id="2.60.40.1120:FF:000003">
    <property type="entry name" value="Outer membrane protein Omp121"/>
    <property type="match status" value="1"/>
</dbReference>
<keyword evidence="7" id="KW-0408">Iron</keyword>
<dbReference type="InterPro" id="IPR039426">
    <property type="entry name" value="TonB-dep_rcpt-like"/>
</dbReference>
<dbReference type="NCBIfam" id="TIGR04056">
    <property type="entry name" value="OMP_RagA_SusC"/>
    <property type="match status" value="1"/>
</dbReference>
<dbReference type="GO" id="GO:0009279">
    <property type="term" value="C:cell outer membrane"/>
    <property type="evidence" value="ECO:0007669"/>
    <property type="project" value="UniProtKB-SubCell"/>
</dbReference>
<evidence type="ECO:0000313" key="15">
    <source>
        <dbReference type="Proteomes" id="UP000281985"/>
    </source>
</evidence>
<dbReference type="PANTHER" id="PTHR32552">
    <property type="entry name" value="FERRICHROME IRON RECEPTOR-RELATED"/>
    <property type="match status" value="1"/>
</dbReference>
<comment type="subcellular location">
    <subcellularLocation>
        <location evidence="1 11">Cell outer membrane</location>
        <topology evidence="1 11">Multi-pass membrane protein</topology>
    </subcellularLocation>
</comment>